<reference evidence="2" key="1">
    <citation type="submission" date="2017-09" db="EMBL/GenBank/DDBJ databases">
        <title>Depth-based differentiation of microbial function through sediment-hosted aquifers and enrichment of novel symbionts in the deep terrestrial subsurface.</title>
        <authorList>
            <person name="Probst A.J."/>
            <person name="Ladd B."/>
            <person name="Jarett J.K."/>
            <person name="Geller-Mcgrath D.E."/>
            <person name="Sieber C.M.K."/>
            <person name="Emerson J.B."/>
            <person name="Anantharaman K."/>
            <person name="Thomas B.C."/>
            <person name="Malmstrom R."/>
            <person name="Stieglmeier M."/>
            <person name="Klingl A."/>
            <person name="Woyke T."/>
            <person name="Ryan C.M."/>
            <person name="Banfield J.F."/>
        </authorList>
    </citation>
    <scope>NUCLEOTIDE SEQUENCE [LARGE SCALE GENOMIC DNA]</scope>
</reference>
<dbReference type="Proteomes" id="UP000230154">
    <property type="component" value="Unassembled WGS sequence"/>
</dbReference>
<name>A0A2H0TR83_9BACT</name>
<protein>
    <submittedName>
        <fullName evidence="1">Uncharacterized protein</fullName>
    </submittedName>
</protein>
<accession>A0A2H0TR83</accession>
<evidence type="ECO:0000313" key="2">
    <source>
        <dbReference type="Proteomes" id="UP000230154"/>
    </source>
</evidence>
<proteinExistence type="predicted"/>
<organism evidence="1 2">
    <name type="scientific">Candidatus Magasanikbacteria bacterium CG10_big_fil_rev_8_21_14_0_10_47_10</name>
    <dbReference type="NCBI Taxonomy" id="1974652"/>
    <lineage>
        <taxon>Bacteria</taxon>
        <taxon>Candidatus Magasanikiibacteriota</taxon>
    </lineage>
</organism>
<dbReference type="AlphaFoldDB" id="A0A2H0TR83"/>
<sequence length="97" mass="10652">MSLFSALFGSGSSYSTVQKSLSREQIRHIVSRSRIQTLSAQEEAAIEEAIDKRRLGDGRISVAQIDEVLGKLEQTGTISINDRKSVIKAFQGHFGVD</sequence>
<gene>
    <name evidence="1" type="ORF">COU35_05175</name>
</gene>
<dbReference type="EMBL" id="PFCB01000035">
    <property type="protein sequence ID" value="PIR73937.1"/>
    <property type="molecule type" value="Genomic_DNA"/>
</dbReference>
<evidence type="ECO:0000313" key="1">
    <source>
        <dbReference type="EMBL" id="PIR73937.1"/>
    </source>
</evidence>
<comment type="caution">
    <text evidence="1">The sequence shown here is derived from an EMBL/GenBank/DDBJ whole genome shotgun (WGS) entry which is preliminary data.</text>
</comment>